<evidence type="ECO:0000259" key="5">
    <source>
        <dbReference type="PROSITE" id="PS50043"/>
    </source>
</evidence>
<dbReference type="Proteomes" id="UP000193827">
    <property type="component" value="Unassembled WGS sequence"/>
</dbReference>
<dbReference type="SUPFAM" id="SSF48452">
    <property type="entry name" value="TPR-like"/>
    <property type="match status" value="1"/>
</dbReference>
<dbReference type="SUPFAM" id="SSF46894">
    <property type="entry name" value="C-terminal effector domain of the bipartite response regulators"/>
    <property type="match status" value="1"/>
</dbReference>
<dbReference type="Gene3D" id="3.40.50.10070">
    <property type="entry name" value="TolB, N-terminal domain"/>
    <property type="match status" value="1"/>
</dbReference>
<keyword evidence="7" id="KW-1185">Reference proteome</keyword>
<evidence type="ECO:0000256" key="1">
    <source>
        <dbReference type="ARBA" id="ARBA00023015"/>
    </source>
</evidence>
<keyword evidence="4" id="KW-0802">TPR repeat</keyword>
<gene>
    <name evidence="6" type="ORF">PEL8287_03084</name>
</gene>
<dbReference type="GO" id="GO:0003677">
    <property type="term" value="F:DNA binding"/>
    <property type="evidence" value="ECO:0007669"/>
    <property type="project" value="UniProtKB-KW"/>
</dbReference>
<dbReference type="SMART" id="SM00421">
    <property type="entry name" value="HTH_LUXR"/>
    <property type="match status" value="1"/>
</dbReference>
<dbReference type="CDD" id="cd06170">
    <property type="entry name" value="LuxR_C_like"/>
    <property type="match status" value="1"/>
</dbReference>
<keyword evidence="3" id="KW-0804">Transcription</keyword>
<protein>
    <submittedName>
        <fullName evidence="6">Transcriptional regulator NarL</fullName>
    </submittedName>
</protein>
<proteinExistence type="predicted"/>
<feature type="repeat" description="TPR" evidence="4">
    <location>
        <begin position="377"/>
        <end position="410"/>
    </location>
</feature>
<evidence type="ECO:0000313" key="7">
    <source>
        <dbReference type="Proteomes" id="UP000193827"/>
    </source>
</evidence>
<dbReference type="InterPro" id="IPR000792">
    <property type="entry name" value="Tscrpt_reg_LuxR_C"/>
</dbReference>
<dbReference type="Gene3D" id="1.10.10.10">
    <property type="entry name" value="Winged helix-like DNA-binding domain superfamily/Winged helix DNA-binding domain"/>
    <property type="match status" value="1"/>
</dbReference>
<organism evidence="6 7">
    <name type="scientific">Roseovarius litorisediminis</name>
    <dbReference type="NCBI Taxonomy" id="1312363"/>
    <lineage>
        <taxon>Bacteria</taxon>
        <taxon>Pseudomonadati</taxon>
        <taxon>Pseudomonadota</taxon>
        <taxon>Alphaproteobacteria</taxon>
        <taxon>Rhodobacterales</taxon>
        <taxon>Roseobacteraceae</taxon>
        <taxon>Roseovarius</taxon>
    </lineage>
</organism>
<name>A0A1Y5T9V7_9RHOB</name>
<accession>A0A1Y5T9V7</accession>
<evidence type="ECO:0000256" key="3">
    <source>
        <dbReference type="ARBA" id="ARBA00023163"/>
    </source>
</evidence>
<evidence type="ECO:0000256" key="2">
    <source>
        <dbReference type="ARBA" id="ARBA00023125"/>
    </source>
</evidence>
<keyword evidence="2" id="KW-0238">DNA-binding</keyword>
<dbReference type="PANTHER" id="PTHR44688:SF16">
    <property type="entry name" value="DNA-BINDING TRANSCRIPTIONAL ACTIVATOR DEVR_DOSR"/>
    <property type="match status" value="1"/>
</dbReference>
<evidence type="ECO:0000256" key="4">
    <source>
        <dbReference type="PROSITE-ProRule" id="PRU00339"/>
    </source>
</evidence>
<dbReference type="InterPro" id="IPR019734">
    <property type="entry name" value="TPR_rpt"/>
</dbReference>
<dbReference type="PRINTS" id="PR00038">
    <property type="entry name" value="HTHLUXR"/>
</dbReference>
<dbReference type="GO" id="GO:0006355">
    <property type="term" value="P:regulation of DNA-templated transcription"/>
    <property type="evidence" value="ECO:0007669"/>
    <property type="project" value="InterPro"/>
</dbReference>
<dbReference type="InterPro" id="IPR036388">
    <property type="entry name" value="WH-like_DNA-bd_sf"/>
</dbReference>
<dbReference type="AlphaFoldDB" id="A0A1Y5T9V7"/>
<keyword evidence="1" id="KW-0805">Transcription regulation</keyword>
<dbReference type="InterPro" id="IPR011990">
    <property type="entry name" value="TPR-like_helical_dom_sf"/>
</dbReference>
<dbReference type="InterPro" id="IPR016032">
    <property type="entry name" value="Sig_transdc_resp-reg_C-effctor"/>
</dbReference>
<feature type="domain" description="HTH luxR-type" evidence="5">
    <location>
        <begin position="37"/>
        <end position="102"/>
    </location>
</feature>
<reference evidence="6 7" key="1">
    <citation type="submission" date="2017-03" db="EMBL/GenBank/DDBJ databases">
        <authorList>
            <person name="Afonso C.L."/>
            <person name="Miller P.J."/>
            <person name="Scott M.A."/>
            <person name="Spackman E."/>
            <person name="Goraichik I."/>
            <person name="Dimitrov K.M."/>
            <person name="Suarez D.L."/>
            <person name="Swayne D.E."/>
        </authorList>
    </citation>
    <scope>NUCLEOTIDE SEQUENCE [LARGE SCALE GENOMIC DNA]</scope>
    <source>
        <strain evidence="6 7">CECT 8287</strain>
    </source>
</reference>
<dbReference type="PANTHER" id="PTHR44688">
    <property type="entry name" value="DNA-BINDING TRANSCRIPTIONAL ACTIVATOR DEVR_DOSR"/>
    <property type="match status" value="1"/>
</dbReference>
<dbReference type="EMBL" id="FWFL01000008">
    <property type="protein sequence ID" value="SLN57314.1"/>
    <property type="molecule type" value="Genomic_DNA"/>
</dbReference>
<dbReference type="PROSITE" id="PS50043">
    <property type="entry name" value="HTH_LUXR_2"/>
    <property type="match status" value="1"/>
</dbReference>
<dbReference type="Gene3D" id="1.25.40.10">
    <property type="entry name" value="Tetratricopeptide repeat domain"/>
    <property type="match status" value="1"/>
</dbReference>
<dbReference type="PROSITE" id="PS50005">
    <property type="entry name" value="TPR"/>
    <property type="match status" value="1"/>
</dbReference>
<dbReference type="Pfam" id="PF00196">
    <property type="entry name" value="GerE"/>
    <property type="match status" value="1"/>
</dbReference>
<sequence length="511" mass="57371">MLYFTYSRCSIWLKALARLPGNVGKTRSKLGKDLNKSASGKTKLSDREREIAEAYADGASYHQIAERLCIAPSTVRTHLSTVFRKLNVSSKLDLHKLLENAQRNSDDYHQIQTALPEKPSIAVLAFENMSGDPEQEYFSDGISEDIITALSRSPWLFIIARNTTFTYKGEKLDVRHIAEELGVKYVLEGSVRRAGNRIRVTAQLIDGTTGGHIWSERYDGQLEDVFDLQDEITRSVVASIQTRVHLTASGPVERSSRPDLTVWELTMRAWHLLYDFTPESFATATTLLQRALEHDPESAEATLVMSLIHHHSALMGYAEDFTETMTLAHELGRRATRLDDRNEYAHWAYGISGWGIHKHEASIAALERAVELNPNCSLAYGSLGTALALVGRLDEAIANQEIAIRSNPRDPSIFFRFSGIAFAKYLGGDFDAAVEWSTRAIHRMPQWYFAHLIHAASHVRADRIAEARAAVESCYEVLPGTRVADANRVPLRDLAEMQRFRDCLRQAGLKD</sequence>
<evidence type="ECO:0000313" key="6">
    <source>
        <dbReference type="EMBL" id="SLN57314.1"/>
    </source>
</evidence>
<dbReference type="OrthoDB" id="54411at2"/>